<organism evidence="1 2">
    <name type="scientific">Rattus norvegicus</name>
    <name type="common">Rat</name>
    <dbReference type="NCBI Taxonomy" id="10116"/>
    <lineage>
        <taxon>Eukaryota</taxon>
        <taxon>Metazoa</taxon>
        <taxon>Chordata</taxon>
        <taxon>Craniata</taxon>
        <taxon>Vertebrata</taxon>
        <taxon>Euteleostomi</taxon>
        <taxon>Mammalia</taxon>
        <taxon>Eutheria</taxon>
        <taxon>Euarchontoglires</taxon>
        <taxon>Glires</taxon>
        <taxon>Rodentia</taxon>
        <taxon>Myomorpha</taxon>
        <taxon>Muroidea</taxon>
        <taxon>Muridae</taxon>
        <taxon>Murinae</taxon>
        <taxon>Rattus</taxon>
    </lineage>
</organism>
<proteinExistence type="predicted"/>
<dbReference type="AlphaFoldDB" id="A6HGN4"/>
<gene>
    <name evidence="1" type="ORF">rCG_33254</name>
</gene>
<protein>
    <submittedName>
        <fullName evidence="1">RCG33254</fullName>
    </submittedName>
</protein>
<sequence length="17" mass="1698">MGQEGSAGPDPCTTLPH</sequence>
<name>A6HGN4_RAT</name>
<evidence type="ECO:0000313" key="2">
    <source>
        <dbReference type="Proteomes" id="UP000234681"/>
    </source>
</evidence>
<feature type="non-terminal residue" evidence="1">
    <location>
        <position position="17"/>
    </location>
</feature>
<evidence type="ECO:0000313" key="1">
    <source>
        <dbReference type="EMBL" id="EDM05189.1"/>
    </source>
</evidence>
<dbReference type="EMBL" id="CH473948">
    <property type="protein sequence ID" value="EDM05189.1"/>
    <property type="molecule type" value="Genomic_DNA"/>
</dbReference>
<dbReference type="Proteomes" id="UP000234681">
    <property type="component" value="Chromosome 10"/>
</dbReference>
<accession>A6HGN4</accession>
<reference evidence="1 2" key="1">
    <citation type="submission" date="2005-07" db="EMBL/GenBank/DDBJ databases">
        <authorList>
            <person name="Mural R.J."/>
            <person name="Li P.W."/>
            <person name="Adams M.D."/>
            <person name="Amanatides P.G."/>
            <person name="Baden-Tillson H."/>
            <person name="Barnstead M."/>
            <person name="Chin S.H."/>
            <person name="Dew I."/>
            <person name="Evans C.A."/>
            <person name="Ferriera S."/>
            <person name="Flanigan M."/>
            <person name="Fosler C."/>
            <person name="Glodek A."/>
            <person name="Gu Z."/>
            <person name="Holt R.A."/>
            <person name="Jennings D."/>
            <person name="Kraft C.L."/>
            <person name="Lu F."/>
            <person name="Nguyen T."/>
            <person name="Nusskern D.R."/>
            <person name="Pfannkoch C.M."/>
            <person name="Sitter C."/>
            <person name="Sutton G.G."/>
            <person name="Venter J.C."/>
            <person name="Wang Z."/>
            <person name="Woodage T."/>
            <person name="Zheng X.H."/>
            <person name="Zhong F."/>
        </authorList>
    </citation>
    <scope>NUCLEOTIDE SEQUENCE [LARGE SCALE GENOMIC DNA]</scope>
    <source>
        <strain>BN</strain>
        <strain evidence="2">Sprague-Dawley</strain>
    </source>
</reference>